<gene>
    <name evidence="2" type="ORF">HELGO_WM28241</name>
</gene>
<dbReference type="PROSITE" id="PS51257">
    <property type="entry name" value="PROKAR_LIPOPROTEIN"/>
    <property type="match status" value="1"/>
</dbReference>
<dbReference type="PRINTS" id="PR00837">
    <property type="entry name" value="V5TPXLIKE"/>
</dbReference>
<dbReference type="Gene3D" id="3.40.33.10">
    <property type="entry name" value="CAP"/>
    <property type="match status" value="1"/>
</dbReference>
<dbReference type="PANTHER" id="PTHR10334">
    <property type="entry name" value="CYSTEINE-RICH SECRETORY PROTEIN-RELATED"/>
    <property type="match status" value="1"/>
</dbReference>
<dbReference type="SUPFAM" id="SSF55797">
    <property type="entry name" value="PR-1-like"/>
    <property type="match status" value="1"/>
</dbReference>
<dbReference type="InterPro" id="IPR035940">
    <property type="entry name" value="CAP_sf"/>
</dbReference>
<dbReference type="PROSITE" id="PS01009">
    <property type="entry name" value="CRISP_1"/>
    <property type="match status" value="1"/>
</dbReference>
<evidence type="ECO:0000259" key="1">
    <source>
        <dbReference type="SMART" id="SM00198"/>
    </source>
</evidence>
<dbReference type="AlphaFoldDB" id="A0A6S6S1E3"/>
<protein>
    <recommendedName>
        <fullName evidence="1">SCP domain-containing protein</fullName>
    </recommendedName>
</protein>
<dbReference type="InterPro" id="IPR001283">
    <property type="entry name" value="CRISP-related"/>
</dbReference>
<sequence>MKKIYYLTFLTLLILTACQEQEVSPKIMQDNHNILTHTENIALKKHNELRQLHFTDANLIYSQSLEKAAQRHANQLAKNGNFTHDSTNLANKYGENLYRFSGTEKPNLTSIIQKWYDEKKYYNDTTEECKIGHVCGHYTQIVWKNSKHLGCASAKYIKGSYKNGYVTVCKYYPYGNIMGQDPY</sequence>
<dbReference type="GO" id="GO:0005576">
    <property type="term" value="C:extracellular region"/>
    <property type="evidence" value="ECO:0007669"/>
    <property type="project" value="InterPro"/>
</dbReference>
<dbReference type="EMBL" id="CACVAR010000015">
    <property type="protein sequence ID" value="CAA6798689.1"/>
    <property type="molecule type" value="Genomic_DNA"/>
</dbReference>
<dbReference type="Pfam" id="PF00188">
    <property type="entry name" value="CAP"/>
    <property type="match status" value="1"/>
</dbReference>
<name>A0A6S6S1E3_9BACT</name>
<accession>A0A6S6S1E3</accession>
<organism evidence="2">
    <name type="scientific">uncultured Sulfurovum sp</name>
    <dbReference type="NCBI Taxonomy" id="269237"/>
    <lineage>
        <taxon>Bacteria</taxon>
        <taxon>Pseudomonadati</taxon>
        <taxon>Campylobacterota</taxon>
        <taxon>Epsilonproteobacteria</taxon>
        <taxon>Campylobacterales</taxon>
        <taxon>Sulfurovaceae</taxon>
        <taxon>Sulfurovum</taxon>
        <taxon>environmental samples</taxon>
    </lineage>
</organism>
<proteinExistence type="predicted"/>
<feature type="domain" description="SCP" evidence="1">
    <location>
        <begin position="37"/>
        <end position="179"/>
    </location>
</feature>
<dbReference type="SMART" id="SM00198">
    <property type="entry name" value="SCP"/>
    <property type="match status" value="1"/>
</dbReference>
<reference evidence="2" key="1">
    <citation type="submission" date="2020-01" db="EMBL/GenBank/DDBJ databases">
        <authorList>
            <person name="Meier V. D."/>
            <person name="Meier V D."/>
        </authorList>
    </citation>
    <scope>NUCLEOTIDE SEQUENCE</scope>
    <source>
        <strain evidence="2">HLG_WM_MAG_03</strain>
    </source>
</reference>
<evidence type="ECO:0000313" key="2">
    <source>
        <dbReference type="EMBL" id="CAA6798689.1"/>
    </source>
</evidence>
<dbReference type="InterPro" id="IPR014044">
    <property type="entry name" value="CAP_dom"/>
</dbReference>
<dbReference type="InterPro" id="IPR018244">
    <property type="entry name" value="Allrgn_V5/Tpx1_CS"/>
</dbReference>